<dbReference type="GO" id="GO:0034472">
    <property type="term" value="P:snRNA 3'-end processing"/>
    <property type="evidence" value="ECO:0007669"/>
    <property type="project" value="TreeGrafter"/>
</dbReference>
<feature type="non-terminal residue" evidence="2">
    <location>
        <position position="200"/>
    </location>
</feature>
<comment type="caution">
    <text evidence="2">The sequence shown here is derived from an EMBL/GenBank/DDBJ whole genome shotgun (WGS) entry which is preliminary data.</text>
</comment>
<dbReference type="Pfam" id="PF25462">
    <property type="entry name" value="Beta-barrel_INTS6"/>
    <property type="match status" value="1"/>
</dbReference>
<keyword evidence="3" id="KW-1185">Reference proteome</keyword>
<dbReference type="GO" id="GO:0032039">
    <property type="term" value="C:integrator complex"/>
    <property type="evidence" value="ECO:0007669"/>
    <property type="project" value="TreeGrafter"/>
</dbReference>
<evidence type="ECO:0000259" key="1">
    <source>
        <dbReference type="Pfam" id="PF25462"/>
    </source>
</evidence>
<evidence type="ECO:0000313" key="2">
    <source>
        <dbReference type="EMBL" id="KRT86578.1"/>
    </source>
</evidence>
<dbReference type="InterPro" id="IPR051113">
    <property type="entry name" value="Integrator_subunit6"/>
</dbReference>
<dbReference type="PANTHER" id="PTHR12957">
    <property type="entry name" value="DEAD/H BOX POLYPEPTIDE 26/DICE1-RELATED"/>
    <property type="match status" value="1"/>
</dbReference>
<protein>
    <recommendedName>
        <fullName evidence="1">Integrator complex subunit 6-like beta-barrel domain-containing protein</fullName>
    </recommendedName>
</protein>
<dbReference type="PANTHER" id="PTHR12957:SF2">
    <property type="entry name" value="INTEGRATOR COMPLEX SUBUNIT 6"/>
    <property type="match status" value="1"/>
</dbReference>
<dbReference type="Proteomes" id="UP000051574">
    <property type="component" value="Unassembled WGS sequence"/>
</dbReference>
<name>A0A0T6BGV4_9SCAR</name>
<dbReference type="AlphaFoldDB" id="A0A0T6BGV4"/>
<organism evidence="2 3">
    <name type="scientific">Oryctes borbonicus</name>
    <dbReference type="NCBI Taxonomy" id="1629725"/>
    <lineage>
        <taxon>Eukaryota</taxon>
        <taxon>Metazoa</taxon>
        <taxon>Ecdysozoa</taxon>
        <taxon>Arthropoda</taxon>
        <taxon>Hexapoda</taxon>
        <taxon>Insecta</taxon>
        <taxon>Pterygota</taxon>
        <taxon>Neoptera</taxon>
        <taxon>Endopterygota</taxon>
        <taxon>Coleoptera</taxon>
        <taxon>Polyphaga</taxon>
        <taxon>Scarabaeiformia</taxon>
        <taxon>Scarabaeidae</taxon>
        <taxon>Dynastinae</taxon>
        <taxon>Oryctes</taxon>
    </lineage>
</organism>
<evidence type="ECO:0000313" key="3">
    <source>
        <dbReference type="Proteomes" id="UP000051574"/>
    </source>
</evidence>
<dbReference type="EMBL" id="LJIG01000362">
    <property type="protein sequence ID" value="KRT86578.1"/>
    <property type="molecule type" value="Genomic_DNA"/>
</dbReference>
<gene>
    <name evidence="2" type="ORF">AMK59_2705</name>
</gene>
<proteinExistence type="predicted"/>
<feature type="domain" description="Integrator complex subunit 6-like beta-barrel" evidence="1">
    <location>
        <begin position="49"/>
        <end position="195"/>
    </location>
</feature>
<sequence length="200" mass="22932">GVVINFEKIGPDPPVPIEKNDDGSIKDELTKDLDFNHDIPTISEKSQNLSNSTQNTSWYNCRKMIYVPRNNQKGYPLGFWPIPESFWPELTSSVLPPRTAHPNVKFTCTSSDPLVIENLPFDKYELEPSPLTQFILARKQPTVCWQVFVANSYKNSEVGHPFGYLKASTNLSCVNLFVMPYNYPVLLPLLDELFKVHRWK</sequence>
<dbReference type="OrthoDB" id="9449012at2759"/>
<accession>A0A0T6BGV4</accession>
<feature type="non-terminal residue" evidence="2">
    <location>
        <position position="1"/>
    </location>
</feature>
<reference evidence="2 3" key="1">
    <citation type="submission" date="2015-09" db="EMBL/GenBank/DDBJ databases">
        <title>Draft genome of the scarab beetle Oryctes borbonicus.</title>
        <authorList>
            <person name="Meyer J.M."/>
            <person name="Markov G.V."/>
            <person name="Baskaran P."/>
            <person name="Herrmann M."/>
            <person name="Sommer R.J."/>
            <person name="Roedelsperger C."/>
        </authorList>
    </citation>
    <scope>NUCLEOTIDE SEQUENCE [LARGE SCALE GENOMIC DNA]</scope>
    <source>
        <strain evidence="2">OB123</strain>
        <tissue evidence="2">Whole animal</tissue>
    </source>
</reference>
<dbReference type="InterPro" id="IPR057413">
    <property type="entry name" value="Beta-barrel_INTS6"/>
</dbReference>